<keyword evidence="3" id="KW-1185">Reference proteome</keyword>
<proteinExistence type="predicted"/>
<sequence length="87" mass="9532">MRREVPETCLRFMTDALLKSARWGDDKFFPRGPRDPSAGHLECGPLSPRSLASVEEDSSLGPGPKWEEPPLARKVGTMSALTMACAM</sequence>
<reference evidence="2 3" key="1">
    <citation type="submission" date="2021-06" db="EMBL/GenBank/DDBJ databases">
        <title>Caerostris darwini draft genome.</title>
        <authorList>
            <person name="Kono N."/>
            <person name="Arakawa K."/>
        </authorList>
    </citation>
    <scope>NUCLEOTIDE SEQUENCE [LARGE SCALE GENOMIC DNA]</scope>
</reference>
<comment type="caution">
    <text evidence="2">The sequence shown here is derived from an EMBL/GenBank/DDBJ whole genome shotgun (WGS) entry which is preliminary data.</text>
</comment>
<feature type="compositionally biased region" description="Basic and acidic residues" evidence="1">
    <location>
        <begin position="24"/>
        <end position="34"/>
    </location>
</feature>
<dbReference type="EMBL" id="BPLQ01000026">
    <property type="protein sequence ID" value="GIX66844.1"/>
    <property type="molecule type" value="Genomic_DNA"/>
</dbReference>
<evidence type="ECO:0000313" key="2">
    <source>
        <dbReference type="EMBL" id="GIX66844.1"/>
    </source>
</evidence>
<gene>
    <name evidence="2" type="ORF">CDAR_546501</name>
</gene>
<organism evidence="2 3">
    <name type="scientific">Caerostris darwini</name>
    <dbReference type="NCBI Taxonomy" id="1538125"/>
    <lineage>
        <taxon>Eukaryota</taxon>
        <taxon>Metazoa</taxon>
        <taxon>Ecdysozoa</taxon>
        <taxon>Arthropoda</taxon>
        <taxon>Chelicerata</taxon>
        <taxon>Arachnida</taxon>
        <taxon>Araneae</taxon>
        <taxon>Araneomorphae</taxon>
        <taxon>Entelegynae</taxon>
        <taxon>Araneoidea</taxon>
        <taxon>Araneidae</taxon>
        <taxon>Caerostris</taxon>
    </lineage>
</organism>
<dbReference type="Proteomes" id="UP001054837">
    <property type="component" value="Unassembled WGS sequence"/>
</dbReference>
<evidence type="ECO:0000313" key="3">
    <source>
        <dbReference type="Proteomes" id="UP001054837"/>
    </source>
</evidence>
<protein>
    <submittedName>
        <fullName evidence="2">Uncharacterized protein</fullName>
    </submittedName>
</protein>
<feature type="region of interest" description="Disordered" evidence="1">
    <location>
        <begin position="24"/>
        <end position="70"/>
    </location>
</feature>
<evidence type="ECO:0000256" key="1">
    <source>
        <dbReference type="SAM" id="MobiDB-lite"/>
    </source>
</evidence>
<dbReference type="AlphaFoldDB" id="A0AAV4M492"/>
<name>A0AAV4M492_9ARAC</name>
<accession>A0AAV4M492</accession>